<dbReference type="Gene3D" id="3.40.50.1820">
    <property type="entry name" value="alpha/beta hydrolase"/>
    <property type="match status" value="1"/>
</dbReference>
<dbReference type="EC" id="3.1.1.-" evidence="3"/>
<organism evidence="5 6">
    <name type="scientific">Alcaligenes faecalis</name>
    <dbReference type="NCBI Taxonomy" id="511"/>
    <lineage>
        <taxon>Bacteria</taxon>
        <taxon>Pseudomonadati</taxon>
        <taxon>Pseudomonadota</taxon>
        <taxon>Betaproteobacteria</taxon>
        <taxon>Burkholderiales</taxon>
        <taxon>Alcaligenaceae</taxon>
        <taxon>Alcaligenes</taxon>
    </lineage>
</organism>
<evidence type="ECO:0000256" key="3">
    <source>
        <dbReference type="RuleBase" id="RU361235"/>
    </source>
</evidence>
<dbReference type="SUPFAM" id="SSF53474">
    <property type="entry name" value="alpha/beta-Hydrolases"/>
    <property type="match status" value="1"/>
</dbReference>
<gene>
    <name evidence="5" type="ORF">DF183_01080</name>
</gene>
<name>A0A2U2BN01_ALCFA</name>
<dbReference type="InterPro" id="IPR019826">
    <property type="entry name" value="Carboxylesterase_B_AS"/>
</dbReference>
<evidence type="ECO:0000313" key="5">
    <source>
        <dbReference type="EMBL" id="PWE15359.1"/>
    </source>
</evidence>
<evidence type="ECO:0000256" key="1">
    <source>
        <dbReference type="ARBA" id="ARBA00005964"/>
    </source>
</evidence>
<dbReference type="GO" id="GO:0016787">
    <property type="term" value="F:hydrolase activity"/>
    <property type="evidence" value="ECO:0007669"/>
    <property type="project" value="UniProtKB-KW"/>
</dbReference>
<sequence>MTATLLINASSRRCRADGVEVQAWYGLRYGQGTRRFEAAQATTGRVAATSLDQVPLFPQRPSRLAAVMGAGSANPQSEDAYFLNVWAPAQAQGLPVLFFIHGGAWMSGGASLDWYDGTRLAAQGMVVVNVNYRLGALGHLGEAQADGLPLPAADLLLALQWVKDRIYAFGGDPDKITLMGQSAGGWYAHLLSVLESTRGWIDRVALLSMGTRTPWPPEQQRTITEQVRQSLGDQWLTADVDTLMQHGMMALDKEPPRLAHAPSAFLPVASAGMPPDLLNPGWAAQACHAQAVYLRCTAQESSVFFFDVPFHRQATQEQVDQALSVWPVKDLPDSLLRNGAYQGVESGLTPYQQVVAASSWLQFQRFPTQYAASLKAAGHSVVWNDFTEQSPLEAVFSGHCFDLPFQFGNLQAWQDAPMMQGVTQERFERIAQDLMGDIARFAGA</sequence>
<dbReference type="InterPro" id="IPR050309">
    <property type="entry name" value="Type-B_Carboxylest/Lipase"/>
</dbReference>
<dbReference type="RefSeq" id="WP_109088223.1">
    <property type="nucleotide sequence ID" value="NZ_CAXOKM010000011.1"/>
</dbReference>
<dbReference type="Pfam" id="PF00135">
    <property type="entry name" value="COesterase"/>
    <property type="match status" value="1"/>
</dbReference>
<comment type="similarity">
    <text evidence="1 3">Belongs to the type-B carboxylesterase/lipase family.</text>
</comment>
<dbReference type="STRING" id="511.UZ73_03800"/>
<protein>
    <recommendedName>
        <fullName evidence="3">Carboxylic ester hydrolase</fullName>
        <ecNumber evidence="3">3.1.1.-</ecNumber>
    </recommendedName>
</protein>
<dbReference type="InterPro" id="IPR029058">
    <property type="entry name" value="AB_hydrolase_fold"/>
</dbReference>
<dbReference type="EMBL" id="QEXO01000001">
    <property type="protein sequence ID" value="PWE15359.1"/>
    <property type="molecule type" value="Genomic_DNA"/>
</dbReference>
<evidence type="ECO:0000256" key="2">
    <source>
        <dbReference type="ARBA" id="ARBA00022801"/>
    </source>
</evidence>
<feature type="domain" description="Carboxylesterase type B" evidence="4">
    <location>
        <begin position="18"/>
        <end position="246"/>
    </location>
</feature>
<keyword evidence="2 3" id="KW-0378">Hydrolase</keyword>
<accession>A0A2U2BN01</accession>
<reference evidence="5 6" key="2">
    <citation type="submission" date="2018-05" db="EMBL/GenBank/DDBJ databases">
        <authorList>
            <person name="Lanie J.A."/>
            <person name="Ng W.-L."/>
            <person name="Kazmierczak K.M."/>
            <person name="Andrzejewski T.M."/>
            <person name="Davidsen T.M."/>
            <person name="Wayne K.J."/>
            <person name="Tettelin H."/>
            <person name="Glass J.I."/>
            <person name="Rusch D."/>
            <person name="Podicherti R."/>
            <person name="Tsui H.-C.T."/>
            <person name="Winkler M.E."/>
        </authorList>
    </citation>
    <scope>NUCLEOTIDE SEQUENCE [LARGE SCALE GENOMIC DNA]</scope>
    <source>
        <strain evidence="5 6">YBY</strain>
    </source>
</reference>
<dbReference type="PANTHER" id="PTHR11559">
    <property type="entry name" value="CARBOXYLESTERASE"/>
    <property type="match status" value="1"/>
</dbReference>
<dbReference type="AlphaFoldDB" id="A0A2U2BN01"/>
<evidence type="ECO:0000259" key="4">
    <source>
        <dbReference type="Pfam" id="PF00135"/>
    </source>
</evidence>
<evidence type="ECO:0000313" key="6">
    <source>
        <dbReference type="Proteomes" id="UP000245216"/>
    </source>
</evidence>
<reference evidence="5 6" key="1">
    <citation type="submission" date="2018-05" db="EMBL/GenBank/DDBJ databases">
        <title>Genome Sequence of an Efficient Indole-Degrading Bacterium, Alcaligenes sp.YBY.</title>
        <authorList>
            <person name="Yang B."/>
        </authorList>
    </citation>
    <scope>NUCLEOTIDE SEQUENCE [LARGE SCALE GENOMIC DNA]</scope>
    <source>
        <strain evidence="5 6">YBY</strain>
    </source>
</reference>
<dbReference type="InterPro" id="IPR002018">
    <property type="entry name" value="CarbesteraseB"/>
</dbReference>
<proteinExistence type="inferred from homology"/>
<dbReference type="PROSITE" id="PS00122">
    <property type="entry name" value="CARBOXYLESTERASE_B_1"/>
    <property type="match status" value="1"/>
</dbReference>
<comment type="caution">
    <text evidence="5">The sequence shown here is derived from an EMBL/GenBank/DDBJ whole genome shotgun (WGS) entry which is preliminary data.</text>
</comment>
<dbReference type="Proteomes" id="UP000245216">
    <property type="component" value="Unassembled WGS sequence"/>
</dbReference>